<accession>A0A1G2QME8</accession>
<evidence type="ECO:0008006" key="3">
    <source>
        <dbReference type="Google" id="ProtNLM"/>
    </source>
</evidence>
<evidence type="ECO:0000313" key="1">
    <source>
        <dbReference type="EMBL" id="OHA61613.1"/>
    </source>
</evidence>
<proteinExistence type="predicted"/>
<reference evidence="1 2" key="1">
    <citation type="journal article" date="2016" name="Nat. Commun.">
        <title>Thousands of microbial genomes shed light on interconnected biogeochemical processes in an aquifer system.</title>
        <authorList>
            <person name="Anantharaman K."/>
            <person name="Brown C.T."/>
            <person name="Hug L.A."/>
            <person name="Sharon I."/>
            <person name="Castelle C.J."/>
            <person name="Probst A.J."/>
            <person name="Thomas B.C."/>
            <person name="Singh A."/>
            <person name="Wilkins M.J."/>
            <person name="Karaoz U."/>
            <person name="Brodie E.L."/>
            <person name="Williams K.H."/>
            <person name="Hubbard S.S."/>
            <person name="Banfield J.F."/>
        </authorList>
    </citation>
    <scope>NUCLEOTIDE SEQUENCE [LARGE SCALE GENOMIC DNA]</scope>
</reference>
<dbReference type="AlphaFoldDB" id="A0A1G2QME8"/>
<evidence type="ECO:0000313" key="2">
    <source>
        <dbReference type="Proteomes" id="UP000177140"/>
    </source>
</evidence>
<comment type="caution">
    <text evidence="1">The sequence shown here is derived from an EMBL/GenBank/DDBJ whole genome shotgun (WGS) entry which is preliminary data.</text>
</comment>
<protein>
    <recommendedName>
        <fullName evidence="3">NYN domain-containing protein</fullName>
    </recommendedName>
</protein>
<dbReference type="EMBL" id="MHTM01000032">
    <property type="protein sequence ID" value="OHA61613.1"/>
    <property type="molecule type" value="Genomic_DNA"/>
</dbReference>
<name>A0A1G2QME8_9BACT</name>
<gene>
    <name evidence="1" type="ORF">A2556_00755</name>
</gene>
<organism evidence="1 2">
    <name type="scientific">Candidatus Vogelbacteria bacterium RIFOXYD2_FULL_44_9</name>
    <dbReference type="NCBI Taxonomy" id="1802441"/>
    <lineage>
        <taxon>Bacteria</taxon>
        <taxon>Candidatus Vogeliibacteriota</taxon>
    </lineage>
</organism>
<sequence length="105" mass="12745">MNNIAFIDGQNLYMGTKTCDLPWEVDLVKFKFYLEKKYRVSEIYYFLGYVQDKNEELYDEIQIEENKFEKILFPNKKYASSLYKKLGRKYFAHLEDVDIKKKISK</sequence>
<dbReference type="Proteomes" id="UP000177140">
    <property type="component" value="Unassembled WGS sequence"/>
</dbReference>
<dbReference type="Gene3D" id="3.40.50.1010">
    <property type="entry name" value="5'-nuclease"/>
    <property type="match status" value="1"/>
</dbReference>